<keyword evidence="3" id="KW-1185">Reference proteome</keyword>
<protein>
    <submittedName>
        <fullName evidence="2">DSBA oxidoreductase</fullName>
    </submittedName>
</protein>
<proteinExistence type="predicted"/>
<dbReference type="Proteomes" id="UP000321635">
    <property type="component" value="Unassembled WGS sequence"/>
</dbReference>
<evidence type="ECO:0000259" key="1">
    <source>
        <dbReference type="Pfam" id="PF01323"/>
    </source>
</evidence>
<evidence type="ECO:0000313" key="2">
    <source>
        <dbReference type="EMBL" id="GEN58170.1"/>
    </source>
</evidence>
<accession>A0A511X5H6</accession>
<gene>
    <name evidence="2" type="ORF">ANI02nite_00540</name>
</gene>
<dbReference type="GO" id="GO:0016491">
    <property type="term" value="F:oxidoreductase activity"/>
    <property type="evidence" value="ECO:0007669"/>
    <property type="project" value="InterPro"/>
</dbReference>
<organism evidence="2 3">
    <name type="scientific">Acetobacter nitrogenifigens DSM 23921 = NBRC 105050</name>
    <dbReference type="NCBI Taxonomy" id="1120919"/>
    <lineage>
        <taxon>Bacteria</taxon>
        <taxon>Pseudomonadati</taxon>
        <taxon>Pseudomonadota</taxon>
        <taxon>Alphaproteobacteria</taxon>
        <taxon>Acetobacterales</taxon>
        <taxon>Acetobacteraceae</taxon>
        <taxon>Acetobacter</taxon>
    </lineage>
</organism>
<comment type="caution">
    <text evidence="2">The sequence shown here is derived from an EMBL/GenBank/DDBJ whole genome shotgun (WGS) entry which is preliminary data.</text>
</comment>
<dbReference type="SUPFAM" id="SSF52833">
    <property type="entry name" value="Thioredoxin-like"/>
    <property type="match status" value="1"/>
</dbReference>
<evidence type="ECO:0000313" key="3">
    <source>
        <dbReference type="Proteomes" id="UP000321635"/>
    </source>
</evidence>
<dbReference type="InterPro" id="IPR001853">
    <property type="entry name" value="DSBA-like_thioredoxin_dom"/>
</dbReference>
<dbReference type="EMBL" id="BJYF01000001">
    <property type="protein sequence ID" value="GEN58170.1"/>
    <property type="molecule type" value="Genomic_DNA"/>
</dbReference>
<dbReference type="OrthoDB" id="9799122at2"/>
<name>A0A511X5H6_9PROT</name>
<dbReference type="AlphaFoldDB" id="A0A511X5H6"/>
<dbReference type="InterPro" id="IPR036249">
    <property type="entry name" value="Thioredoxin-like_sf"/>
</dbReference>
<reference evidence="2 3" key="1">
    <citation type="submission" date="2019-07" db="EMBL/GenBank/DDBJ databases">
        <title>Whole genome shotgun sequence of Acetobacter nitrogenifigens NBRC 105050.</title>
        <authorList>
            <person name="Hosoyama A."/>
            <person name="Uohara A."/>
            <person name="Ohji S."/>
            <person name="Ichikawa N."/>
        </authorList>
    </citation>
    <scope>NUCLEOTIDE SEQUENCE [LARGE SCALE GENOMIC DNA]</scope>
    <source>
        <strain evidence="2 3">NBRC 105050</strain>
    </source>
</reference>
<dbReference type="CDD" id="cd03024">
    <property type="entry name" value="DsbA_FrnE"/>
    <property type="match status" value="1"/>
</dbReference>
<sequence length="239" mass="25922">MNMLAPVNAKVEVEIVFDFVCAWCYIGIEQLVSALAQRDDVDCSLRWRPFLLNPSLPGVGVSFVDYLRSRHGSDERAARICSLIAVQAHEAGLDIRFERIARVRPTIDAHRLLVWAGARGDCLNLARAIFAAYFRDGADIADHLTLADLAAAQGFDREIALQFLAGQTLTGTVIADHVAAQKSGINGVPSVVIGGLGLTGVHDARVFDKIFDAACPQRNMDQKTGDAFSHTLFEWSGGA</sequence>
<feature type="domain" description="DSBA-like thioredoxin" evidence="1">
    <location>
        <begin position="13"/>
        <end position="207"/>
    </location>
</feature>
<dbReference type="Gene3D" id="3.40.30.10">
    <property type="entry name" value="Glutaredoxin"/>
    <property type="match status" value="1"/>
</dbReference>
<dbReference type="Pfam" id="PF01323">
    <property type="entry name" value="DSBA"/>
    <property type="match status" value="1"/>
</dbReference>
<dbReference type="STRING" id="1120919.GCA_000429165_00055"/>
<dbReference type="RefSeq" id="WP_051291758.1">
    <property type="nucleotide sequence ID" value="NZ_AUBI01000001.1"/>
</dbReference>
<dbReference type="PANTHER" id="PTHR13887:SF41">
    <property type="entry name" value="THIOREDOXIN SUPERFAMILY PROTEIN"/>
    <property type="match status" value="1"/>
</dbReference>
<dbReference type="PANTHER" id="PTHR13887">
    <property type="entry name" value="GLUTATHIONE S-TRANSFERASE KAPPA"/>
    <property type="match status" value="1"/>
</dbReference>